<dbReference type="Gene3D" id="2.60.120.330">
    <property type="entry name" value="B-lactam Antibiotic, Isopenicillin N Synthase, Chain"/>
    <property type="match status" value="1"/>
</dbReference>
<accession>A0A9P6CUB3</accession>
<dbReference type="AlphaFoldDB" id="A0A9P6CUB3"/>
<dbReference type="PANTHER" id="PTHR30613">
    <property type="entry name" value="UNCHARACTERIZED PROTEIN YBIU-RELATED"/>
    <property type="match status" value="1"/>
</dbReference>
<evidence type="ECO:0000313" key="1">
    <source>
        <dbReference type="EMBL" id="KAF9479392.1"/>
    </source>
</evidence>
<dbReference type="OrthoDB" id="8249012at2759"/>
<dbReference type="SUPFAM" id="SSF51197">
    <property type="entry name" value="Clavaminate synthase-like"/>
    <property type="match status" value="1"/>
</dbReference>
<keyword evidence="2" id="KW-1185">Reference proteome</keyword>
<protein>
    <submittedName>
        <fullName evidence="1">DUF1479-domain-containing protein</fullName>
    </submittedName>
</protein>
<dbReference type="InterPro" id="IPR010856">
    <property type="entry name" value="Gig2-like"/>
</dbReference>
<gene>
    <name evidence="1" type="ORF">BDN70DRAFT_984065</name>
</gene>
<reference evidence="1" key="1">
    <citation type="submission" date="2020-11" db="EMBL/GenBank/DDBJ databases">
        <authorList>
            <consortium name="DOE Joint Genome Institute"/>
            <person name="Ahrendt S."/>
            <person name="Riley R."/>
            <person name="Andreopoulos W."/>
            <person name="Labutti K."/>
            <person name="Pangilinan J."/>
            <person name="Ruiz-Duenas F.J."/>
            <person name="Barrasa J.M."/>
            <person name="Sanchez-Garcia M."/>
            <person name="Camarero S."/>
            <person name="Miyauchi S."/>
            <person name="Serrano A."/>
            <person name="Linde D."/>
            <person name="Babiker R."/>
            <person name="Drula E."/>
            <person name="Ayuso-Fernandez I."/>
            <person name="Pacheco R."/>
            <person name="Padilla G."/>
            <person name="Ferreira P."/>
            <person name="Barriuso J."/>
            <person name="Kellner H."/>
            <person name="Castanera R."/>
            <person name="Alfaro M."/>
            <person name="Ramirez L."/>
            <person name="Pisabarro A.G."/>
            <person name="Kuo A."/>
            <person name="Tritt A."/>
            <person name="Lipzen A."/>
            <person name="He G."/>
            <person name="Yan M."/>
            <person name="Ng V."/>
            <person name="Cullen D."/>
            <person name="Martin F."/>
            <person name="Rosso M.-N."/>
            <person name="Henrissat B."/>
            <person name="Hibbett D."/>
            <person name="Martinez A.T."/>
            <person name="Grigoriev I.V."/>
        </authorList>
    </citation>
    <scope>NUCLEOTIDE SEQUENCE</scope>
    <source>
        <strain evidence="1">CIRM-BRFM 674</strain>
    </source>
</reference>
<dbReference type="EMBL" id="MU155214">
    <property type="protein sequence ID" value="KAF9479392.1"/>
    <property type="molecule type" value="Genomic_DNA"/>
</dbReference>
<organism evidence="1 2">
    <name type="scientific">Pholiota conissans</name>
    <dbReference type="NCBI Taxonomy" id="109636"/>
    <lineage>
        <taxon>Eukaryota</taxon>
        <taxon>Fungi</taxon>
        <taxon>Dikarya</taxon>
        <taxon>Basidiomycota</taxon>
        <taxon>Agaricomycotina</taxon>
        <taxon>Agaricomycetes</taxon>
        <taxon>Agaricomycetidae</taxon>
        <taxon>Agaricales</taxon>
        <taxon>Agaricineae</taxon>
        <taxon>Strophariaceae</taxon>
        <taxon>Pholiota</taxon>
    </lineage>
</organism>
<comment type="caution">
    <text evidence="1">The sequence shown here is derived from an EMBL/GenBank/DDBJ whole genome shotgun (WGS) entry which is preliminary data.</text>
</comment>
<dbReference type="PANTHER" id="PTHR30613:SF1">
    <property type="entry name" value="DUF1479 DOMAIN PROTEIN (AFU_ORTHOLOGUE AFUA_5G09280)"/>
    <property type="match status" value="1"/>
</dbReference>
<evidence type="ECO:0000313" key="2">
    <source>
        <dbReference type="Proteomes" id="UP000807469"/>
    </source>
</evidence>
<dbReference type="Proteomes" id="UP000807469">
    <property type="component" value="Unassembled WGS sequence"/>
</dbReference>
<dbReference type="InterPro" id="IPR027443">
    <property type="entry name" value="IPNS-like_sf"/>
</dbReference>
<sequence length="465" mass="52005">MTTATATRTAKSEGSIADIFTSLTNEEHTALPDRFIDLKKELWKDSLVESWRQVLEALGPAIEEIEFKGSDIVPRVSYDEIVQGLTQEKIDEIKKIGVIVVTGGVPKGQALGWKQSIRDYAKVNVEHVKGFPPDNIQVFEIYNSKAQTEARTHPSIINTQKFLLSLWHKSDPSTEVSLETPMSYFDRLRIRQPGDSKFTLGPHTDGGSVERWEDKGLQKVFSKLLEGGSNWKNHDPFDATPRLGVIQDMYHATNACSIFRAWQGWTSMSTTGPNEGTLRVLPMLSLSSAYVILRPFFRPKHPSSPSLKFEDWVPDVDSPTFPGSSIRKTQELNEKTHPHLQLARTMVSVPKVEPGDQVYWHCDVVHAVESHHKGAGDSSVLYIPAVPLTVHNASYIRDQRINFFAGLPPPDFPGGEGESKYVGRGSVDDINTNEGRYMYGLKAFEVDDSKALSAEFVEKVNRVLV</sequence>
<dbReference type="Pfam" id="PF07350">
    <property type="entry name" value="Gig2-like"/>
    <property type="match status" value="1"/>
</dbReference>
<proteinExistence type="predicted"/>
<name>A0A9P6CUB3_9AGAR</name>